<dbReference type="PANTHER" id="PTHR31668:SF26">
    <property type="entry name" value="GLUCOSE TRANSPORT TRANSCRIPTION REGULATOR RGT1-RELATED"/>
    <property type="match status" value="1"/>
</dbReference>
<evidence type="ECO:0000259" key="7">
    <source>
        <dbReference type="PROSITE" id="PS50048"/>
    </source>
</evidence>
<feature type="region of interest" description="Disordered" evidence="6">
    <location>
        <begin position="917"/>
        <end position="957"/>
    </location>
</feature>
<keyword evidence="1" id="KW-0479">Metal-binding</keyword>
<feature type="compositionally biased region" description="Polar residues" evidence="6">
    <location>
        <begin position="939"/>
        <end position="949"/>
    </location>
</feature>
<feature type="compositionally biased region" description="Polar residues" evidence="6">
    <location>
        <begin position="1"/>
        <end position="14"/>
    </location>
</feature>
<dbReference type="PROSITE" id="PS50048">
    <property type="entry name" value="ZN2_CY6_FUNGAL_2"/>
    <property type="match status" value="1"/>
</dbReference>
<evidence type="ECO:0000256" key="4">
    <source>
        <dbReference type="ARBA" id="ARBA00023163"/>
    </source>
</evidence>
<organism evidence="8 9">
    <name type="scientific">Collybia nuda</name>
    <dbReference type="NCBI Taxonomy" id="64659"/>
    <lineage>
        <taxon>Eukaryota</taxon>
        <taxon>Fungi</taxon>
        <taxon>Dikarya</taxon>
        <taxon>Basidiomycota</taxon>
        <taxon>Agaricomycotina</taxon>
        <taxon>Agaricomycetes</taxon>
        <taxon>Agaricomycetidae</taxon>
        <taxon>Agaricales</taxon>
        <taxon>Tricholomatineae</taxon>
        <taxon>Clitocybaceae</taxon>
        <taxon>Collybia</taxon>
    </lineage>
</organism>
<dbReference type="GO" id="GO:0008270">
    <property type="term" value="F:zinc ion binding"/>
    <property type="evidence" value="ECO:0007669"/>
    <property type="project" value="InterPro"/>
</dbReference>
<gene>
    <name evidence="8" type="ORF">BDZ94DRAFT_372953</name>
</gene>
<dbReference type="Gene3D" id="4.10.240.10">
    <property type="entry name" value="Zn(2)-C6 fungal-type DNA-binding domain"/>
    <property type="match status" value="1"/>
</dbReference>
<feature type="compositionally biased region" description="Polar residues" evidence="6">
    <location>
        <begin position="163"/>
        <end position="179"/>
    </location>
</feature>
<feature type="compositionally biased region" description="Low complexity" evidence="6">
    <location>
        <begin position="917"/>
        <end position="938"/>
    </location>
</feature>
<protein>
    <submittedName>
        <fullName evidence="8">Fungal-specific transcription factor domain-containing protein</fullName>
    </submittedName>
</protein>
<evidence type="ECO:0000256" key="1">
    <source>
        <dbReference type="ARBA" id="ARBA00022723"/>
    </source>
</evidence>
<keyword evidence="9" id="KW-1185">Reference proteome</keyword>
<dbReference type="InterPro" id="IPR001138">
    <property type="entry name" value="Zn2Cys6_DnaBD"/>
</dbReference>
<dbReference type="Pfam" id="PF04082">
    <property type="entry name" value="Fungal_trans"/>
    <property type="match status" value="1"/>
</dbReference>
<proteinExistence type="predicted"/>
<feature type="domain" description="Zn(2)-C6 fungal-type" evidence="7">
    <location>
        <begin position="229"/>
        <end position="263"/>
    </location>
</feature>
<dbReference type="SMART" id="SM00906">
    <property type="entry name" value="Fungal_trans"/>
    <property type="match status" value="1"/>
</dbReference>
<dbReference type="OrthoDB" id="4161332at2759"/>
<name>A0A9P5YK67_9AGAR</name>
<dbReference type="GO" id="GO:0000981">
    <property type="term" value="F:DNA-binding transcription factor activity, RNA polymerase II-specific"/>
    <property type="evidence" value="ECO:0007669"/>
    <property type="project" value="InterPro"/>
</dbReference>
<feature type="compositionally biased region" description="Low complexity" evidence="6">
    <location>
        <begin position="101"/>
        <end position="110"/>
    </location>
</feature>
<feature type="compositionally biased region" description="Basic and acidic residues" evidence="6">
    <location>
        <begin position="187"/>
        <end position="196"/>
    </location>
</feature>
<evidence type="ECO:0000313" key="8">
    <source>
        <dbReference type="EMBL" id="KAF9469321.1"/>
    </source>
</evidence>
<evidence type="ECO:0000256" key="6">
    <source>
        <dbReference type="SAM" id="MobiDB-lite"/>
    </source>
</evidence>
<keyword evidence="3" id="KW-0238">DNA-binding</keyword>
<feature type="region of interest" description="Disordered" evidence="6">
    <location>
        <begin position="1"/>
        <end position="212"/>
    </location>
</feature>
<comment type="caution">
    <text evidence="8">The sequence shown here is derived from an EMBL/GenBank/DDBJ whole genome shotgun (WGS) entry which is preliminary data.</text>
</comment>
<reference evidence="8" key="1">
    <citation type="submission" date="2020-11" db="EMBL/GenBank/DDBJ databases">
        <authorList>
            <consortium name="DOE Joint Genome Institute"/>
            <person name="Ahrendt S."/>
            <person name="Riley R."/>
            <person name="Andreopoulos W."/>
            <person name="Labutti K."/>
            <person name="Pangilinan J."/>
            <person name="Ruiz-Duenas F.J."/>
            <person name="Barrasa J.M."/>
            <person name="Sanchez-Garcia M."/>
            <person name="Camarero S."/>
            <person name="Miyauchi S."/>
            <person name="Serrano A."/>
            <person name="Linde D."/>
            <person name="Babiker R."/>
            <person name="Drula E."/>
            <person name="Ayuso-Fernandez I."/>
            <person name="Pacheco R."/>
            <person name="Padilla G."/>
            <person name="Ferreira P."/>
            <person name="Barriuso J."/>
            <person name="Kellner H."/>
            <person name="Castanera R."/>
            <person name="Alfaro M."/>
            <person name="Ramirez L."/>
            <person name="Pisabarro A.G."/>
            <person name="Kuo A."/>
            <person name="Tritt A."/>
            <person name="Lipzen A."/>
            <person name="He G."/>
            <person name="Yan M."/>
            <person name="Ng V."/>
            <person name="Cullen D."/>
            <person name="Martin F."/>
            <person name="Rosso M.-N."/>
            <person name="Henrissat B."/>
            <person name="Hibbett D."/>
            <person name="Martinez A.T."/>
            <person name="Grigoriev I.V."/>
        </authorList>
    </citation>
    <scope>NUCLEOTIDE SEQUENCE</scope>
    <source>
        <strain evidence="8">CBS 247.69</strain>
    </source>
</reference>
<dbReference type="InterPro" id="IPR007219">
    <property type="entry name" value="XnlR_reg_dom"/>
</dbReference>
<dbReference type="InterPro" id="IPR036864">
    <property type="entry name" value="Zn2-C6_fun-type_DNA-bd_sf"/>
</dbReference>
<dbReference type="EMBL" id="MU150230">
    <property type="protein sequence ID" value="KAF9469321.1"/>
    <property type="molecule type" value="Genomic_DNA"/>
</dbReference>
<feature type="compositionally biased region" description="Pro residues" evidence="6">
    <location>
        <begin position="17"/>
        <end position="29"/>
    </location>
</feature>
<dbReference type="InterPro" id="IPR050797">
    <property type="entry name" value="Carb_Metab_Trans_Reg"/>
</dbReference>
<accession>A0A9P5YK67</accession>
<dbReference type="SMART" id="SM00066">
    <property type="entry name" value="GAL4"/>
    <property type="match status" value="1"/>
</dbReference>
<feature type="compositionally biased region" description="Pro residues" evidence="6">
    <location>
        <begin position="129"/>
        <end position="144"/>
    </location>
</feature>
<evidence type="ECO:0000313" key="9">
    <source>
        <dbReference type="Proteomes" id="UP000807353"/>
    </source>
</evidence>
<dbReference type="CDD" id="cd12148">
    <property type="entry name" value="fungal_TF_MHR"/>
    <property type="match status" value="1"/>
</dbReference>
<dbReference type="AlphaFoldDB" id="A0A9P5YK67"/>
<dbReference type="GO" id="GO:0006351">
    <property type="term" value="P:DNA-templated transcription"/>
    <property type="evidence" value="ECO:0007669"/>
    <property type="project" value="InterPro"/>
</dbReference>
<dbReference type="CDD" id="cd00067">
    <property type="entry name" value="GAL4"/>
    <property type="match status" value="1"/>
</dbReference>
<evidence type="ECO:0000256" key="2">
    <source>
        <dbReference type="ARBA" id="ARBA00023015"/>
    </source>
</evidence>
<keyword evidence="4" id="KW-0804">Transcription</keyword>
<dbReference type="PROSITE" id="PS00463">
    <property type="entry name" value="ZN2_CY6_FUNGAL_1"/>
    <property type="match status" value="1"/>
</dbReference>
<evidence type="ECO:0000256" key="3">
    <source>
        <dbReference type="ARBA" id="ARBA00023125"/>
    </source>
</evidence>
<keyword evidence="2" id="KW-0805">Transcription regulation</keyword>
<sequence>MASSPGSRRSSTDATTPPLPQQPHPPTPPTTGSTKPTTSSKPTPPAPKKSRQKKSVQKSNPSETLPVPQPYPVPTNIPQRGHIIHPYPPHPYHLMNPAYPPYQQQHYAPQHSPPMNPSGPGIPGHHPPHPPQYSYPYPPPPHYPQPYQYSQPMMVYAPRPSAQPETPQDPSSPTVQSAPPNKRKRKSTGDGRKNDKSDDENGASGSDMGVQQRAQTIVDMKKRTKTQRACDSCRSRKIRCDIIADVDPPACQHCKQYGFECTFFLPITETRFKKKKLEEEAADKAADPSRVVSPPQRIDTQSSVFGPTSTAHLLHSQATINPRIYENYDIRYHHTFEISKSGDGLITVQKPAADDPQLSQPKPVDLRIEREVIEQLVNAYFSDVAPLLPVVTQAEFLATPNPPPILLYSMCLVAAARREVPQAIFDSIRYAVNNIIKADDVLSTASIANVQALLILCMSGDCHSPFVPNALSGLWIRLGTALRMAQDLGLHRAESVKQNIELRRRLWSLCLISDRWTSLAYGHPHMIDVHDCDARLPSSGEFTDLYIDELVRLSVILGRVLKTIYSPSGLTFTNDETLYALLADIENWKRGLPEHLRFQGPDSPRNAGLLHLLYCCVCMMFWRVFMRISYSCPAHIKFGLTVEQWSNLVTLTDEAIDWLDANERIYDIWLLVAYAATSCALVQYHTWARRRDDDAATKLRKLKDCVRRWEGSLSPDHMSARRKTAEIISLLYEATQGPRLPLEAPVLNPTGGVTAKPPVTVGLDYRKDPTRPGGGVFIAHGQAARDGDFKDVPAGVVISSSSSEGSDTANMPPPTLDAGPSSMMTFTPIGRRSGGYSNLNPAMNMQMQAPGNVQVMNLLDQPQGGNTLHEQAMTDAGFLEGMPGGMFDWGQWENFFQRIGATGMNGDQNGLAMAAFQQQQQQQQQHQHQQQQQQQQQQGLSQSSLSPENENMARYPS</sequence>
<evidence type="ECO:0000256" key="5">
    <source>
        <dbReference type="ARBA" id="ARBA00023242"/>
    </source>
</evidence>
<dbReference type="Proteomes" id="UP000807353">
    <property type="component" value="Unassembled WGS sequence"/>
</dbReference>
<feature type="region of interest" description="Disordered" evidence="6">
    <location>
        <begin position="799"/>
        <end position="821"/>
    </location>
</feature>
<dbReference type="PANTHER" id="PTHR31668">
    <property type="entry name" value="GLUCOSE TRANSPORT TRANSCRIPTION REGULATOR RGT1-RELATED-RELATED"/>
    <property type="match status" value="1"/>
</dbReference>
<feature type="compositionally biased region" description="Low complexity" evidence="6">
    <location>
        <begin position="30"/>
        <end position="41"/>
    </location>
</feature>
<feature type="region of interest" description="Disordered" evidence="6">
    <location>
        <begin position="280"/>
        <end position="304"/>
    </location>
</feature>
<dbReference type="GO" id="GO:0003677">
    <property type="term" value="F:DNA binding"/>
    <property type="evidence" value="ECO:0007669"/>
    <property type="project" value="UniProtKB-KW"/>
</dbReference>
<dbReference type="SUPFAM" id="SSF57701">
    <property type="entry name" value="Zn2/Cys6 DNA-binding domain"/>
    <property type="match status" value="1"/>
</dbReference>
<keyword evidence="5" id="KW-0539">Nucleus</keyword>
<dbReference type="Pfam" id="PF00172">
    <property type="entry name" value="Zn_clus"/>
    <property type="match status" value="1"/>
</dbReference>